<dbReference type="PANTHER" id="PTHR30055:SF146">
    <property type="entry name" value="HTH-TYPE TRANSCRIPTIONAL DUAL REGULATOR CECR"/>
    <property type="match status" value="1"/>
</dbReference>
<evidence type="ECO:0000313" key="4">
    <source>
        <dbReference type="EMBL" id="TJZ77161.1"/>
    </source>
</evidence>
<organism evidence="4 5">
    <name type="scientific">Rhodococcus oryzae</name>
    <dbReference type="NCBI Taxonomy" id="2571143"/>
    <lineage>
        <taxon>Bacteria</taxon>
        <taxon>Bacillati</taxon>
        <taxon>Actinomycetota</taxon>
        <taxon>Actinomycetes</taxon>
        <taxon>Mycobacteriales</taxon>
        <taxon>Nocardiaceae</taxon>
        <taxon>Rhodococcus</taxon>
    </lineage>
</organism>
<dbReference type="Pfam" id="PF17933">
    <property type="entry name" value="TetR_C_25"/>
    <property type="match status" value="1"/>
</dbReference>
<proteinExistence type="predicted"/>
<dbReference type="PRINTS" id="PR00455">
    <property type="entry name" value="HTHTETR"/>
</dbReference>
<keyword evidence="1 2" id="KW-0238">DNA-binding</keyword>
<dbReference type="InterPro" id="IPR041484">
    <property type="entry name" value="TetR_C_25"/>
</dbReference>
<dbReference type="PANTHER" id="PTHR30055">
    <property type="entry name" value="HTH-TYPE TRANSCRIPTIONAL REGULATOR RUTR"/>
    <property type="match status" value="1"/>
</dbReference>
<dbReference type="Pfam" id="PF00440">
    <property type="entry name" value="TetR_N"/>
    <property type="match status" value="1"/>
</dbReference>
<dbReference type="Gene3D" id="1.10.357.10">
    <property type="entry name" value="Tetracycline Repressor, domain 2"/>
    <property type="match status" value="1"/>
</dbReference>
<protein>
    <submittedName>
        <fullName evidence="4">TetR/AcrR family transcriptional regulator</fullName>
    </submittedName>
</protein>
<dbReference type="InterPro" id="IPR050109">
    <property type="entry name" value="HTH-type_TetR-like_transc_reg"/>
</dbReference>
<comment type="caution">
    <text evidence="4">The sequence shown here is derived from an EMBL/GenBank/DDBJ whole genome shotgun (WGS) entry which is preliminary data.</text>
</comment>
<dbReference type="InterPro" id="IPR009057">
    <property type="entry name" value="Homeodomain-like_sf"/>
</dbReference>
<evidence type="ECO:0000256" key="1">
    <source>
        <dbReference type="ARBA" id="ARBA00023125"/>
    </source>
</evidence>
<sequence length="233" mass="25199">MRSAMADSATPDRDLTARARIRDTAIRAFGEQGFVTGVRAIATAAGVSPGLVNHHFGSKEGLRAECDAHVLEIIREQKAQAMSTPGPAGAIAALSELEQYAPVVAYMVRSFQAGGRLAESLFEHMVTDTEEYLAIGVRSGKLRASRDPKARARYLTLNNVGALLLYLQIRADREGTLDYATAIRDLSDEITLPALEMYAEGIFTDSSLLDAFLATEADDPTHPDTESPTEEMP</sequence>
<dbReference type="Proteomes" id="UP000305109">
    <property type="component" value="Unassembled WGS sequence"/>
</dbReference>
<keyword evidence="5" id="KW-1185">Reference proteome</keyword>
<evidence type="ECO:0000313" key="5">
    <source>
        <dbReference type="Proteomes" id="UP000305109"/>
    </source>
</evidence>
<dbReference type="InterPro" id="IPR001647">
    <property type="entry name" value="HTH_TetR"/>
</dbReference>
<gene>
    <name evidence="4" type="ORF">FCG67_15115</name>
</gene>
<feature type="domain" description="HTH tetR-type" evidence="3">
    <location>
        <begin position="15"/>
        <end position="74"/>
    </location>
</feature>
<reference evidence="4 5" key="1">
    <citation type="submission" date="2019-04" db="EMBL/GenBank/DDBJ databases">
        <title>Rhodococcus oryzae sp. nov., a novel actinomycete isolated from rhizosphere soil of rice (Oryza sativa L.).</title>
        <authorList>
            <person name="Li C."/>
        </authorList>
    </citation>
    <scope>NUCLEOTIDE SEQUENCE [LARGE SCALE GENOMIC DNA]</scope>
    <source>
        <strain evidence="4 5">NEAU-CX67</strain>
    </source>
</reference>
<feature type="DNA-binding region" description="H-T-H motif" evidence="2">
    <location>
        <begin position="37"/>
        <end position="56"/>
    </location>
</feature>
<name>A0ABY2RLG9_9NOCA</name>
<evidence type="ECO:0000259" key="3">
    <source>
        <dbReference type="PROSITE" id="PS50977"/>
    </source>
</evidence>
<dbReference type="SUPFAM" id="SSF46689">
    <property type="entry name" value="Homeodomain-like"/>
    <property type="match status" value="1"/>
</dbReference>
<accession>A0ABY2RLG9</accession>
<dbReference type="PROSITE" id="PS50977">
    <property type="entry name" value="HTH_TETR_2"/>
    <property type="match status" value="1"/>
</dbReference>
<dbReference type="EMBL" id="SUMD01000006">
    <property type="protein sequence ID" value="TJZ77161.1"/>
    <property type="molecule type" value="Genomic_DNA"/>
</dbReference>
<evidence type="ECO:0000256" key="2">
    <source>
        <dbReference type="PROSITE-ProRule" id="PRU00335"/>
    </source>
</evidence>
<dbReference type="RefSeq" id="WP_136910546.1">
    <property type="nucleotide sequence ID" value="NZ_SUMD01000006.1"/>
</dbReference>